<evidence type="ECO:0000313" key="1">
    <source>
        <dbReference type="EMBL" id="KAK3886898.1"/>
    </source>
</evidence>
<evidence type="ECO:0000313" key="2">
    <source>
        <dbReference type="Proteomes" id="UP001286313"/>
    </source>
</evidence>
<accession>A0AAE1KWR4</accession>
<organism evidence="1 2">
    <name type="scientific">Petrolisthes cinctipes</name>
    <name type="common">Flat porcelain crab</name>
    <dbReference type="NCBI Taxonomy" id="88211"/>
    <lineage>
        <taxon>Eukaryota</taxon>
        <taxon>Metazoa</taxon>
        <taxon>Ecdysozoa</taxon>
        <taxon>Arthropoda</taxon>
        <taxon>Crustacea</taxon>
        <taxon>Multicrustacea</taxon>
        <taxon>Malacostraca</taxon>
        <taxon>Eumalacostraca</taxon>
        <taxon>Eucarida</taxon>
        <taxon>Decapoda</taxon>
        <taxon>Pleocyemata</taxon>
        <taxon>Anomura</taxon>
        <taxon>Galatheoidea</taxon>
        <taxon>Porcellanidae</taxon>
        <taxon>Petrolisthes</taxon>
    </lineage>
</organism>
<protein>
    <submittedName>
        <fullName evidence="1">Uncharacterized protein</fullName>
    </submittedName>
</protein>
<dbReference type="Proteomes" id="UP001286313">
    <property type="component" value="Unassembled WGS sequence"/>
</dbReference>
<name>A0AAE1KWR4_PETCI</name>
<gene>
    <name evidence="1" type="ORF">Pcinc_008974</name>
</gene>
<reference evidence="1" key="1">
    <citation type="submission" date="2023-10" db="EMBL/GenBank/DDBJ databases">
        <title>Genome assemblies of two species of porcelain crab, Petrolisthes cinctipes and Petrolisthes manimaculis (Anomura: Porcellanidae).</title>
        <authorList>
            <person name="Angst P."/>
        </authorList>
    </citation>
    <scope>NUCLEOTIDE SEQUENCE</scope>
    <source>
        <strain evidence="1">PB745_01</strain>
        <tissue evidence="1">Gill</tissue>
    </source>
</reference>
<comment type="caution">
    <text evidence="1">The sequence shown here is derived from an EMBL/GenBank/DDBJ whole genome shotgun (WGS) entry which is preliminary data.</text>
</comment>
<proteinExistence type="predicted"/>
<dbReference type="AlphaFoldDB" id="A0AAE1KWR4"/>
<dbReference type="EMBL" id="JAWQEG010000662">
    <property type="protein sequence ID" value="KAK3886898.1"/>
    <property type="molecule type" value="Genomic_DNA"/>
</dbReference>
<sequence>MGLVGVVGCGRIGPDVGVMDGLMREDEDGVVVGLVRCGKDRPGCWGVMDGERMDVGWLGWVVVGVCGKDRPGCWGDGERMGVELVGVGGGGVWEG</sequence>
<keyword evidence="2" id="KW-1185">Reference proteome</keyword>